<proteinExistence type="predicted"/>
<dbReference type="EMBL" id="JPMD01000015">
    <property type="protein sequence ID" value="KEZ86995.1"/>
    <property type="molecule type" value="Genomic_DNA"/>
</dbReference>
<comment type="caution">
    <text evidence="2">The sequence shown here is derived from an EMBL/GenBank/DDBJ whole genome shotgun (WGS) entry which is preliminary data.</text>
</comment>
<dbReference type="RefSeq" id="WP_035131645.1">
    <property type="nucleotide sequence ID" value="NZ_JPMD01000015.1"/>
</dbReference>
<evidence type="ECO:0000256" key="1">
    <source>
        <dbReference type="SAM" id="Phobius"/>
    </source>
</evidence>
<evidence type="ECO:0000313" key="3">
    <source>
        <dbReference type="Proteomes" id="UP000028542"/>
    </source>
</evidence>
<evidence type="ECO:0008006" key="4">
    <source>
        <dbReference type="Google" id="ProtNLM"/>
    </source>
</evidence>
<feature type="transmembrane region" description="Helical" evidence="1">
    <location>
        <begin position="131"/>
        <end position="153"/>
    </location>
</feature>
<dbReference type="InterPro" id="IPR021359">
    <property type="entry name" value="DUF2812"/>
</dbReference>
<organism evidence="2 3">
    <name type="scientific">Clostridium sulfidigenes</name>
    <dbReference type="NCBI Taxonomy" id="318464"/>
    <lineage>
        <taxon>Bacteria</taxon>
        <taxon>Bacillati</taxon>
        <taxon>Bacillota</taxon>
        <taxon>Clostridia</taxon>
        <taxon>Eubacteriales</taxon>
        <taxon>Clostridiaceae</taxon>
        <taxon>Clostridium</taxon>
    </lineage>
</organism>
<keyword evidence="1" id="KW-0472">Membrane</keyword>
<protein>
    <recommendedName>
        <fullName evidence="4">DUF2812 domain-containing protein</fullName>
    </recommendedName>
</protein>
<dbReference type="Proteomes" id="UP000028542">
    <property type="component" value="Unassembled WGS sequence"/>
</dbReference>
<dbReference type="Pfam" id="PF11193">
    <property type="entry name" value="DUF2812"/>
    <property type="match status" value="1"/>
</dbReference>
<sequence>MKKRNSVYRLRPKSYWKLAEHEIWFSKMARNGLHIKEVGAYFIKLEKGEPKKTQFKVVLLSDENYTSDENISLYEDDNWSYVCSYKPFGGSISNSFNKFALFSAPEIKNPLPLKLDTGEQIYQLNSLKKHIFSEFIMTLVLNILYFITIFFLLKSYGSIHLFLVDTVFHIYTLILFISAYDCVRSFLGYKYVNKAIENFSEEAGVNKYTKYKDKLFPLNGISFPIILLILIYLFSQVITSINHSFKEKAYDLPIVTLYDIEGSKDVKRIDPASSTEKELNHYNYTYNIFATTYNTTESVDKNGIDTYIHTSTYKITFHYLVDSLVTALENKHNFGENTVQVNNSNFDHLSVYEDSSKLYSSPNVNYYNVFASRGKNIIHVTYSGNANLDKILEIISDKFYMLE</sequence>
<feature type="transmembrane region" description="Helical" evidence="1">
    <location>
        <begin position="215"/>
        <end position="234"/>
    </location>
</feature>
<reference evidence="2 3" key="1">
    <citation type="submission" date="2014-07" db="EMBL/GenBank/DDBJ databases">
        <title>Draft genome of Clostridium sulfidigenes 113A isolated from sediments associated with methane hydrate from Krishna Godavari basin.</title>
        <authorList>
            <person name="Honkalas V.S."/>
            <person name="Dabir A.P."/>
            <person name="Arora P."/>
            <person name="Dhakephalkar P.K."/>
        </authorList>
    </citation>
    <scope>NUCLEOTIDE SEQUENCE [LARGE SCALE GENOMIC DNA]</scope>
    <source>
        <strain evidence="2 3">113A</strain>
    </source>
</reference>
<name>A0A084JDG1_9CLOT</name>
<keyword evidence="1" id="KW-0812">Transmembrane</keyword>
<dbReference type="AlphaFoldDB" id="A0A084JDG1"/>
<feature type="transmembrane region" description="Helical" evidence="1">
    <location>
        <begin position="159"/>
        <end position="180"/>
    </location>
</feature>
<keyword evidence="3" id="KW-1185">Reference proteome</keyword>
<gene>
    <name evidence="2" type="ORF">IO99_07020</name>
</gene>
<keyword evidence="1" id="KW-1133">Transmembrane helix</keyword>
<dbReference type="STRING" id="318464.IO99_07020"/>
<evidence type="ECO:0000313" key="2">
    <source>
        <dbReference type="EMBL" id="KEZ86995.1"/>
    </source>
</evidence>
<dbReference type="eggNOG" id="ENOG502ZB3J">
    <property type="taxonomic scope" value="Bacteria"/>
</dbReference>
<accession>A0A084JDG1</accession>